<keyword evidence="1" id="KW-0812">Transmembrane</keyword>
<evidence type="ECO:0000313" key="3">
    <source>
        <dbReference type="Proteomes" id="UP000008983"/>
    </source>
</evidence>
<accession>G0R0I1</accession>
<protein>
    <recommendedName>
        <fullName evidence="4">Transmembrane protein</fullName>
    </recommendedName>
</protein>
<keyword evidence="1" id="KW-1133">Transmembrane helix</keyword>
<sequence>MQKIKLYQIKISILIIFIFYLKDKSVVFQEKFIRQKYQKKVTLLGNQLQHLIRLAILAMQHKLIVKYILFKSKIYPLYLNNQKKKIIQNKIIRLFIILLYLMIGIKDLLVFYIIQVKFKIMQLTNMFINKSNKWMESIQFYKEVLLQIEYFFKNLFFLYKKSNLFNNNKQIYKIQTKKQKIMKVQFFKNNQNK</sequence>
<evidence type="ECO:0000256" key="1">
    <source>
        <dbReference type="SAM" id="Phobius"/>
    </source>
</evidence>
<dbReference type="GeneID" id="14905110"/>
<dbReference type="EMBL" id="GL984194">
    <property type="protein sequence ID" value="EGR29032.1"/>
    <property type="molecule type" value="Genomic_DNA"/>
</dbReference>
<keyword evidence="1" id="KW-0472">Membrane</keyword>
<feature type="transmembrane region" description="Helical" evidence="1">
    <location>
        <begin position="91"/>
        <end position="114"/>
    </location>
</feature>
<dbReference type="AlphaFoldDB" id="G0R0I1"/>
<evidence type="ECO:0000313" key="2">
    <source>
        <dbReference type="EMBL" id="EGR29032.1"/>
    </source>
</evidence>
<gene>
    <name evidence="2" type="ORF">IMG5_165010</name>
</gene>
<proteinExistence type="predicted"/>
<keyword evidence="3" id="KW-1185">Reference proteome</keyword>
<dbReference type="InParanoid" id="G0R0I1"/>
<dbReference type="Proteomes" id="UP000008983">
    <property type="component" value="Unassembled WGS sequence"/>
</dbReference>
<evidence type="ECO:0008006" key="4">
    <source>
        <dbReference type="Google" id="ProtNLM"/>
    </source>
</evidence>
<reference evidence="2 3" key="1">
    <citation type="submission" date="2011-07" db="EMBL/GenBank/DDBJ databases">
        <authorList>
            <person name="Coyne R."/>
            <person name="Brami D."/>
            <person name="Johnson J."/>
            <person name="Hostetler J."/>
            <person name="Hannick L."/>
            <person name="Clark T."/>
            <person name="Cassidy-Hanley D."/>
            <person name="Inman J."/>
        </authorList>
    </citation>
    <scope>NUCLEOTIDE SEQUENCE [LARGE SCALE GENOMIC DNA]</scope>
    <source>
        <strain evidence="2 3">G5</strain>
    </source>
</reference>
<dbReference type="RefSeq" id="XP_004030268.1">
    <property type="nucleotide sequence ID" value="XM_004030220.1"/>
</dbReference>
<name>G0R0I1_ICHMU</name>
<organism evidence="2 3">
    <name type="scientific">Ichthyophthirius multifiliis</name>
    <name type="common">White spot disease agent</name>
    <name type="synonym">Ich</name>
    <dbReference type="NCBI Taxonomy" id="5932"/>
    <lineage>
        <taxon>Eukaryota</taxon>
        <taxon>Sar</taxon>
        <taxon>Alveolata</taxon>
        <taxon>Ciliophora</taxon>
        <taxon>Intramacronucleata</taxon>
        <taxon>Oligohymenophorea</taxon>
        <taxon>Hymenostomatida</taxon>
        <taxon>Ophryoglenina</taxon>
        <taxon>Ichthyophthirius</taxon>
    </lineage>
</organism>